<reference evidence="1 2" key="1">
    <citation type="journal article" date="2019" name="Int. J. Syst. Evol. Microbiol.">
        <title>The Global Catalogue of Microorganisms (GCM) 10K type strain sequencing project: providing services to taxonomists for standard genome sequencing and annotation.</title>
        <authorList>
            <consortium name="The Broad Institute Genomics Platform"/>
            <consortium name="The Broad Institute Genome Sequencing Center for Infectious Disease"/>
            <person name="Wu L."/>
            <person name="Ma J."/>
        </authorList>
    </citation>
    <scope>NUCLEOTIDE SEQUENCE [LARGE SCALE GENOMIC DNA]</scope>
    <source>
        <strain evidence="1 2">JCM 9731</strain>
    </source>
</reference>
<dbReference type="PANTHER" id="PTHR34352">
    <property type="entry name" value="PROTEIN YHFA"/>
    <property type="match status" value="1"/>
</dbReference>
<evidence type="ECO:0000313" key="1">
    <source>
        <dbReference type="EMBL" id="GAA0329789.1"/>
    </source>
</evidence>
<dbReference type="PANTHER" id="PTHR34352:SF1">
    <property type="entry name" value="PROTEIN YHFA"/>
    <property type="match status" value="1"/>
</dbReference>
<accession>A0ABN0W9G8</accession>
<dbReference type="RefSeq" id="WP_343798731.1">
    <property type="nucleotide sequence ID" value="NZ_BAAADJ010000021.1"/>
</dbReference>
<comment type="caution">
    <text evidence="1">The sequence shown here is derived from an EMBL/GenBank/DDBJ whole genome shotgun (WGS) entry which is preliminary data.</text>
</comment>
<dbReference type="InterPro" id="IPR003718">
    <property type="entry name" value="OsmC/Ohr_fam"/>
</dbReference>
<proteinExistence type="predicted"/>
<evidence type="ECO:0008006" key="3">
    <source>
        <dbReference type="Google" id="ProtNLM"/>
    </source>
</evidence>
<dbReference type="EMBL" id="BAAADJ010000021">
    <property type="protein sequence ID" value="GAA0329789.1"/>
    <property type="molecule type" value="Genomic_DNA"/>
</dbReference>
<name>A0ABN0W9G8_9BACI</name>
<dbReference type="InterPro" id="IPR036102">
    <property type="entry name" value="OsmC/Ohrsf"/>
</dbReference>
<dbReference type="SUPFAM" id="SSF82784">
    <property type="entry name" value="OsmC-like"/>
    <property type="match status" value="1"/>
</dbReference>
<protein>
    <recommendedName>
        <fullName evidence="3">Osmotically inducible protein C</fullName>
    </recommendedName>
</protein>
<gene>
    <name evidence="1" type="ORF">GCM10008967_20340</name>
</gene>
<dbReference type="Pfam" id="PF02566">
    <property type="entry name" value="OsmC"/>
    <property type="match status" value="1"/>
</dbReference>
<dbReference type="InterPro" id="IPR015946">
    <property type="entry name" value="KH_dom-like_a/b"/>
</dbReference>
<organism evidence="1 2">
    <name type="scientific">Bacillus carboniphilus</name>
    <dbReference type="NCBI Taxonomy" id="86663"/>
    <lineage>
        <taxon>Bacteria</taxon>
        <taxon>Bacillati</taxon>
        <taxon>Bacillota</taxon>
        <taxon>Bacilli</taxon>
        <taxon>Bacillales</taxon>
        <taxon>Bacillaceae</taxon>
        <taxon>Bacillus</taxon>
    </lineage>
</organism>
<dbReference type="Gene3D" id="3.30.300.20">
    <property type="match status" value="1"/>
</dbReference>
<dbReference type="Proteomes" id="UP001500782">
    <property type="component" value="Unassembled WGS sequence"/>
</dbReference>
<keyword evidence="2" id="KW-1185">Reference proteome</keyword>
<sequence>MKFTVENEHIQGTLGFDEIHISPDEKHGYRPFELFISSLIGCSGTLLKNILIKKRYPFTSIEMKPTARRNPEQANRIEQITIIASIQTGQEITSDQAEKLAQLVVKNCGMIQSVISTIDVDFQIESVPEKR</sequence>
<evidence type="ECO:0000313" key="2">
    <source>
        <dbReference type="Proteomes" id="UP001500782"/>
    </source>
</evidence>